<dbReference type="Proteomes" id="UP000216339">
    <property type="component" value="Unassembled WGS sequence"/>
</dbReference>
<dbReference type="EMBL" id="MQWD01000001">
    <property type="protein sequence ID" value="PAP77217.1"/>
    <property type="molecule type" value="Genomic_DNA"/>
</dbReference>
<accession>A0A271J1N3</accession>
<gene>
    <name evidence="1" type="ORF">BSZ37_12630</name>
</gene>
<name>A0A271J1N3_9BACT</name>
<comment type="caution">
    <text evidence="1">The sequence shown here is derived from an EMBL/GenBank/DDBJ whole genome shotgun (WGS) entry which is preliminary data.</text>
</comment>
<keyword evidence="2" id="KW-1185">Reference proteome</keyword>
<evidence type="ECO:0000313" key="2">
    <source>
        <dbReference type="Proteomes" id="UP000216339"/>
    </source>
</evidence>
<dbReference type="AlphaFoldDB" id="A0A271J1N3"/>
<sequence>MGAFYRLVNHSKREVVSFAHIGAGTRNELAGNPVAAAITTRYLQDHAGDAVAFVSDTYDDWPFPSGSRDELATYTDMTDDVVDSLLETGVLVDEGREYLFDDEPEVYTRRLRNVWFEDSDPSTGS</sequence>
<organism evidence="1 2">
    <name type="scientific">Rubrivirga marina</name>
    <dbReference type="NCBI Taxonomy" id="1196024"/>
    <lineage>
        <taxon>Bacteria</taxon>
        <taxon>Pseudomonadati</taxon>
        <taxon>Rhodothermota</taxon>
        <taxon>Rhodothermia</taxon>
        <taxon>Rhodothermales</taxon>
        <taxon>Rubricoccaceae</taxon>
        <taxon>Rubrivirga</taxon>
    </lineage>
</organism>
<protein>
    <submittedName>
        <fullName evidence="1">Uncharacterized protein</fullName>
    </submittedName>
</protein>
<reference evidence="1 2" key="1">
    <citation type="submission" date="2016-11" db="EMBL/GenBank/DDBJ databases">
        <title>Study of marine rhodopsin-containing bacteria.</title>
        <authorList>
            <person name="Yoshizawa S."/>
            <person name="Kumagai Y."/>
            <person name="Kogure K."/>
        </authorList>
    </citation>
    <scope>NUCLEOTIDE SEQUENCE [LARGE SCALE GENOMIC DNA]</scope>
    <source>
        <strain evidence="1 2">SAORIC-28</strain>
    </source>
</reference>
<evidence type="ECO:0000313" key="1">
    <source>
        <dbReference type="EMBL" id="PAP77217.1"/>
    </source>
</evidence>
<dbReference type="RefSeq" id="WP_095510882.1">
    <property type="nucleotide sequence ID" value="NZ_MQWD01000001.1"/>
</dbReference>
<proteinExistence type="predicted"/>
<dbReference type="OrthoDB" id="6198373at2"/>